<dbReference type="AlphaFoldDB" id="A0A9J6DWS9"/>
<comment type="caution">
    <text evidence="1">The sequence shown here is derived from an EMBL/GenBank/DDBJ whole genome shotgun (WGS) entry which is preliminary data.</text>
</comment>
<keyword evidence="2" id="KW-1185">Reference proteome</keyword>
<sequence length="155" mass="17650">MMGQIDNADETPMWFDIPSSTIIMQCGAKDMKLLSTGNEYSRFTVMLECIADGRKLPPFNIFKRKTMPKEVFPPHVVVRVKKKGYIVEATDARTDTSSLEPSARCIAASLQHAGVRCVLWSLNRRCQARTGRRKNGPRRDTRWYDVHPCNQSTLC</sequence>
<reference evidence="1" key="2">
    <citation type="submission" date="2021-09" db="EMBL/GenBank/DDBJ databases">
        <authorList>
            <person name="Jia N."/>
            <person name="Wang J."/>
            <person name="Shi W."/>
            <person name="Du L."/>
            <person name="Sun Y."/>
            <person name="Zhan W."/>
            <person name="Jiang J."/>
            <person name="Wang Q."/>
            <person name="Zhang B."/>
            <person name="Ji P."/>
            <person name="Sakyi L.B."/>
            <person name="Cui X."/>
            <person name="Yuan T."/>
            <person name="Jiang B."/>
            <person name="Yang W."/>
            <person name="Lam T.T.-Y."/>
            <person name="Chang Q."/>
            <person name="Ding S."/>
            <person name="Wang X."/>
            <person name="Zhu J."/>
            <person name="Ruan X."/>
            <person name="Zhao L."/>
            <person name="Wei J."/>
            <person name="Que T."/>
            <person name="Du C."/>
            <person name="Cheng J."/>
            <person name="Dai P."/>
            <person name="Han X."/>
            <person name="Huang E."/>
            <person name="Gao Y."/>
            <person name="Liu J."/>
            <person name="Shao H."/>
            <person name="Ye R."/>
            <person name="Li L."/>
            <person name="Wei W."/>
            <person name="Wang X."/>
            <person name="Wang C."/>
            <person name="Huo Q."/>
            <person name="Li W."/>
            <person name="Guo W."/>
            <person name="Chen H."/>
            <person name="Chen S."/>
            <person name="Zhou L."/>
            <person name="Zhou L."/>
            <person name="Ni X."/>
            <person name="Tian J."/>
            <person name="Zhou Y."/>
            <person name="Sheng Y."/>
            <person name="Liu T."/>
            <person name="Pan Y."/>
            <person name="Xia L."/>
            <person name="Li J."/>
            <person name="Zhao F."/>
            <person name="Cao W."/>
        </authorList>
    </citation>
    <scope>NUCLEOTIDE SEQUENCE</scope>
    <source>
        <strain evidence="1">Rmic-2018</strain>
        <tissue evidence="1">Larvae</tissue>
    </source>
</reference>
<protein>
    <submittedName>
        <fullName evidence="1">Uncharacterized protein</fullName>
    </submittedName>
</protein>
<gene>
    <name evidence="1" type="ORF">HPB51_020338</name>
</gene>
<dbReference type="VEuPathDB" id="VectorBase:LOC119185388"/>
<evidence type="ECO:0000313" key="1">
    <source>
        <dbReference type="EMBL" id="KAH8026354.1"/>
    </source>
</evidence>
<dbReference type="EMBL" id="JABSTU010000007">
    <property type="protein sequence ID" value="KAH8026354.1"/>
    <property type="molecule type" value="Genomic_DNA"/>
</dbReference>
<dbReference type="Proteomes" id="UP000821866">
    <property type="component" value="Unassembled WGS sequence"/>
</dbReference>
<organism evidence="1 2">
    <name type="scientific">Rhipicephalus microplus</name>
    <name type="common">Cattle tick</name>
    <name type="synonym">Boophilus microplus</name>
    <dbReference type="NCBI Taxonomy" id="6941"/>
    <lineage>
        <taxon>Eukaryota</taxon>
        <taxon>Metazoa</taxon>
        <taxon>Ecdysozoa</taxon>
        <taxon>Arthropoda</taxon>
        <taxon>Chelicerata</taxon>
        <taxon>Arachnida</taxon>
        <taxon>Acari</taxon>
        <taxon>Parasitiformes</taxon>
        <taxon>Ixodida</taxon>
        <taxon>Ixodoidea</taxon>
        <taxon>Ixodidae</taxon>
        <taxon>Rhipicephalinae</taxon>
        <taxon>Rhipicephalus</taxon>
        <taxon>Boophilus</taxon>
    </lineage>
</organism>
<accession>A0A9J6DWS9</accession>
<reference evidence="1" key="1">
    <citation type="journal article" date="2020" name="Cell">
        <title>Large-Scale Comparative Analyses of Tick Genomes Elucidate Their Genetic Diversity and Vector Capacities.</title>
        <authorList>
            <consortium name="Tick Genome and Microbiome Consortium (TIGMIC)"/>
            <person name="Jia N."/>
            <person name="Wang J."/>
            <person name="Shi W."/>
            <person name="Du L."/>
            <person name="Sun Y."/>
            <person name="Zhan W."/>
            <person name="Jiang J.F."/>
            <person name="Wang Q."/>
            <person name="Zhang B."/>
            <person name="Ji P."/>
            <person name="Bell-Sakyi L."/>
            <person name="Cui X.M."/>
            <person name="Yuan T.T."/>
            <person name="Jiang B.G."/>
            <person name="Yang W.F."/>
            <person name="Lam T.T."/>
            <person name="Chang Q.C."/>
            <person name="Ding S.J."/>
            <person name="Wang X.J."/>
            <person name="Zhu J.G."/>
            <person name="Ruan X.D."/>
            <person name="Zhao L."/>
            <person name="Wei J.T."/>
            <person name="Ye R.Z."/>
            <person name="Que T.C."/>
            <person name="Du C.H."/>
            <person name="Zhou Y.H."/>
            <person name="Cheng J.X."/>
            <person name="Dai P.F."/>
            <person name="Guo W.B."/>
            <person name="Han X.H."/>
            <person name="Huang E.J."/>
            <person name="Li L.F."/>
            <person name="Wei W."/>
            <person name="Gao Y.C."/>
            <person name="Liu J.Z."/>
            <person name="Shao H.Z."/>
            <person name="Wang X."/>
            <person name="Wang C.C."/>
            <person name="Yang T.C."/>
            <person name="Huo Q.B."/>
            <person name="Li W."/>
            <person name="Chen H.Y."/>
            <person name="Chen S.E."/>
            <person name="Zhou L.G."/>
            <person name="Ni X.B."/>
            <person name="Tian J.H."/>
            <person name="Sheng Y."/>
            <person name="Liu T."/>
            <person name="Pan Y.S."/>
            <person name="Xia L.Y."/>
            <person name="Li J."/>
            <person name="Zhao F."/>
            <person name="Cao W.C."/>
        </authorList>
    </citation>
    <scope>NUCLEOTIDE SEQUENCE</scope>
    <source>
        <strain evidence="1">Rmic-2018</strain>
    </source>
</reference>
<proteinExistence type="predicted"/>
<evidence type="ECO:0000313" key="2">
    <source>
        <dbReference type="Proteomes" id="UP000821866"/>
    </source>
</evidence>
<name>A0A9J6DWS9_RHIMP</name>